<keyword evidence="3" id="KW-1185">Reference proteome</keyword>
<keyword evidence="1" id="KW-0472">Membrane</keyword>
<evidence type="ECO:0008006" key="4">
    <source>
        <dbReference type="Google" id="ProtNLM"/>
    </source>
</evidence>
<evidence type="ECO:0000313" key="2">
    <source>
        <dbReference type="EMBL" id="MFD2237802.1"/>
    </source>
</evidence>
<gene>
    <name evidence="2" type="ORF">ACFSKQ_10055</name>
</gene>
<dbReference type="Proteomes" id="UP001597371">
    <property type="component" value="Unassembled WGS sequence"/>
</dbReference>
<dbReference type="InterPro" id="IPR055644">
    <property type="entry name" value="DUF7220"/>
</dbReference>
<evidence type="ECO:0000313" key="3">
    <source>
        <dbReference type="Proteomes" id="UP001597371"/>
    </source>
</evidence>
<name>A0ABW5CMD8_9HYPH</name>
<dbReference type="RefSeq" id="WP_209736352.1">
    <property type="nucleotide sequence ID" value="NZ_CP072611.1"/>
</dbReference>
<accession>A0ABW5CMD8</accession>
<evidence type="ECO:0000256" key="1">
    <source>
        <dbReference type="SAM" id="Phobius"/>
    </source>
</evidence>
<proteinExistence type="predicted"/>
<reference evidence="3" key="1">
    <citation type="journal article" date="2019" name="Int. J. Syst. Evol. Microbiol.">
        <title>The Global Catalogue of Microorganisms (GCM) 10K type strain sequencing project: providing services to taxonomists for standard genome sequencing and annotation.</title>
        <authorList>
            <consortium name="The Broad Institute Genomics Platform"/>
            <consortium name="The Broad Institute Genome Sequencing Center for Infectious Disease"/>
            <person name="Wu L."/>
            <person name="Ma J."/>
        </authorList>
    </citation>
    <scope>NUCLEOTIDE SEQUENCE [LARGE SCALE GENOMIC DNA]</scope>
    <source>
        <strain evidence="3">ZS-35-S2</strain>
    </source>
</reference>
<keyword evidence="1" id="KW-1133">Transmembrane helix</keyword>
<protein>
    <recommendedName>
        <fullName evidence="4">Polysaccharide biosynthesis protein</fullName>
    </recommendedName>
</protein>
<sequence>MKQSRLMSLVEAIANVVVGYGVAVATQLVVFPWFGLPARFDDALAIGAIFTLVSILRSFALRRLFEAIRVGDQFRD</sequence>
<dbReference type="Pfam" id="PF23858">
    <property type="entry name" value="DUF7220"/>
    <property type="match status" value="1"/>
</dbReference>
<comment type="caution">
    <text evidence="2">The sequence shown here is derived from an EMBL/GenBank/DDBJ whole genome shotgun (WGS) entry which is preliminary data.</text>
</comment>
<keyword evidence="1" id="KW-0812">Transmembrane</keyword>
<organism evidence="2 3">
    <name type="scientific">Aureimonas populi</name>
    <dbReference type="NCBI Taxonomy" id="1701758"/>
    <lineage>
        <taxon>Bacteria</taxon>
        <taxon>Pseudomonadati</taxon>
        <taxon>Pseudomonadota</taxon>
        <taxon>Alphaproteobacteria</taxon>
        <taxon>Hyphomicrobiales</taxon>
        <taxon>Aurantimonadaceae</taxon>
        <taxon>Aureimonas</taxon>
    </lineage>
</organism>
<dbReference type="EMBL" id="JBHUIJ010000012">
    <property type="protein sequence ID" value="MFD2237802.1"/>
    <property type="molecule type" value="Genomic_DNA"/>
</dbReference>
<feature type="transmembrane region" description="Helical" evidence="1">
    <location>
        <begin position="12"/>
        <end position="31"/>
    </location>
</feature>
<feature type="transmembrane region" description="Helical" evidence="1">
    <location>
        <begin position="43"/>
        <end position="60"/>
    </location>
</feature>